<evidence type="ECO:0000256" key="2">
    <source>
        <dbReference type="ARBA" id="ARBA00011056"/>
    </source>
</evidence>
<proteinExistence type="inferred from homology"/>
<dbReference type="Pfam" id="PF07817">
    <property type="entry name" value="GLE1"/>
    <property type="match status" value="1"/>
</dbReference>
<gene>
    <name evidence="12" type="ORF">LTR25_004450</name>
</gene>
<dbReference type="Gene3D" id="1.25.40.510">
    <property type="entry name" value="GLE1-like"/>
    <property type="match status" value="1"/>
</dbReference>
<dbReference type="GO" id="GO:0031369">
    <property type="term" value="F:translation initiation factor binding"/>
    <property type="evidence" value="ECO:0007669"/>
    <property type="project" value="TreeGrafter"/>
</dbReference>
<dbReference type="GO" id="GO:0005737">
    <property type="term" value="C:cytoplasm"/>
    <property type="evidence" value="ECO:0007669"/>
    <property type="project" value="TreeGrafter"/>
</dbReference>
<organism evidence="12 13">
    <name type="scientific">Vermiconidia calcicola</name>
    <dbReference type="NCBI Taxonomy" id="1690605"/>
    <lineage>
        <taxon>Eukaryota</taxon>
        <taxon>Fungi</taxon>
        <taxon>Dikarya</taxon>
        <taxon>Ascomycota</taxon>
        <taxon>Pezizomycotina</taxon>
        <taxon>Dothideomycetes</taxon>
        <taxon>Dothideomycetidae</taxon>
        <taxon>Mycosphaerellales</taxon>
        <taxon>Extremaceae</taxon>
        <taxon>Vermiconidia</taxon>
    </lineage>
</organism>
<evidence type="ECO:0000313" key="12">
    <source>
        <dbReference type="EMBL" id="KAK5538906.1"/>
    </source>
</evidence>
<dbReference type="EMBL" id="JAXLQG010000006">
    <property type="protein sequence ID" value="KAK5538906.1"/>
    <property type="molecule type" value="Genomic_DNA"/>
</dbReference>
<evidence type="ECO:0000256" key="8">
    <source>
        <dbReference type="ARBA" id="ARBA00023242"/>
    </source>
</evidence>
<evidence type="ECO:0000256" key="7">
    <source>
        <dbReference type="ARBA" id="ARBA00023132"/>
    </source>
</evidence>
<keyword evidence="5" id="KW-0653">Protein transport</keyword>
<keyword evidence="7" id="KW-0906">Nuclear pore complex</keyword>
<reference evidence="12 13" key="1">
    <citation type="submission" date="2023-06" db="EMBL/GenBank/DDBJ databases">
        <title>Black Yeasts Isolated from many extreme environments.</title>
        <authorList>
            <person name="Coleine C."/>
            <person name="Stajich J.E."/>
            <person name="Selbmann L."/>
        </authorList>
    </citation>
    <scope>NUCLEOTIDE SEQUENCE [LARGE SCALE GENOMIC DNA]</scope>
    <source>
        <strain evidence="12 13">CCFEE 5887</strain>
    </source>
</reference>
<dbReference type="PANTHER" id="PTHR12960:SF0">
    <property type="entry name" value="MRNA EXPORT FACTOR GLE1"/>
    <property type="match status" value="1"/>
</dbReference>
<comment type="similarity">
    <text evidence="2">Belongs to the GLE1 family.</text>
</comment>
<dbReference type="AlphaFoldDB" id="A0AAV9Q9Y8"/>
<keyword evidence="3" id="KW-0813">Transport</keyword>
<accession>A0AAV9Q9Y8</accession>
<evidence type="ECO:0000256" key="6">
    <source>
        <dbReference type="ARBA" id="ARBA00023010"/>
    </source>
</evidence>
<dbReference type="PANTHER" id="PTHR12960">
    <property type="entry name" value="GLE-1-RELATED"/>
    <property type="match status" value="1"/>
</dbReference>
<comment type="caution">
    <text evidence="12">The sequence shown here is derived from an EMBL/GenBank/DDBJ whole genome shotgun (WGS) entry which is preliminary data.</text>
</comment>
<keyword evidence="6" id="KW-0811">Translocation</keyword>
<evidence type="ECO:0000313" key="13">
    <source>
        <dbReference type="Proteomes" id="UP001345827"/>
    </source>
</evidence>
<keyword evidence="13" id="KW-1185">Reference proteome</keyword>
<feature type="compositionally biased region" description="Basic and acidic residues" evidence="11">
    <location>
        <begin position="104"/>
        <end position="205"/>
    </location>
</feature>
<comment type="subcellular location">
    <subcellularLocation>
        <location evidence="1">Nucleus</location>
        <location evidence="1">Nuclear pore complex</location>
    </subcellularLocation>
</comment>
<dbReference type="InterPro" id="IPR038506">
    <property type="entry name" value="GLE1-like_sf"/>
</dbReference>
<dbReference type="Proteomes" id="UP001345827">
    <property type="component" value="Unassembled WGS sequence"/>
</dbReference>
<evidence type="ECO:0000256" key="1">
    <source>
        <dbReference type="ARBA" id="ARBA00004567"/>
    </source>
</evidence>
<protein>
    <recommendedName>
        <fullName evidence="9">mRNA export factor GLE1</fullName>
    </recommendedName>
    <alternativeName>
        <fullName evidence="10">Nucleoporin GLE1</fullName>
    </alternativeName>
</protein>
<evidence type="ECO:0000256" key="4">
    <source>
        <dbReference type="ARBA" id="ARBA00022816"/>
    </source>
</evidence>
<evidence type="ECO:0000256" key="3">
    <source>
        <dbReference type="ARBA" id="ARBA00022448"/>
    </source>
</evidence>
<evidence type="ECO:0000256" key="10">
    <source>
        <dbReference type="ARBA" id="ARBA00029983"/>
    </source>
</evidence>
<dbReference type="InterPro" id="IPR012476">
    <property type="entry name" value="GLE1"/>
</dbReference>
<feature type="compositionally biased region" description="Low complexity" evidence="11">
    <location>
        <begin position="206"/>
        <end position="230"/>
    </location>
</feature>
<keyword evidence="4" id="KW-0509">mRNA transport</keyword>
<dbReference type="GO" id="GO:0000822">
    <property type="term" value="F:inositol hexakisphosphate binding"/>
    <property type="evidence" value="ECO:0007669"/>
    <property type="project" value="TreeGrafter"/>
</dbReference>
<name>A0AAV9Q9Y8_9PEZI</name>
<evidence type="ECO:0000256" key="11">
    <source>
        <dbReference type="SAM" id="MobiDB-lite"/>
    </source>
</evidence>
<dbReference type="GO" id="GO:0044614">
    <property type="term" value="C:nuclear pore cytoplasmic filaments"/>
    <property type="evidence" value="ECO:0007669"/>
    <property type="project" value="TreeGrafter"/>
</dbReference>
<feature type="region of interest" description="Disordered" evidence="11">
    <location>
        <begin position="1"/>
        <end position="26"/>
    </location>
</feature>
<evidence type="ECO:0000256" key="9">
    <source>
        <dbReference type="ARBA" id="ARBA00026227"/>
    </source>
</evidence>
<keyword evidence="8" id="KW-0539">Nucleus</keyword>
<sequence>MAQGKIHSSPLVARNSPRSRRLDDSPSRQLHFELERTFSQIQLQEAERQKVYVYQRRQQQEELDAKELAQAEVHRTELNLANAQHEVVRLQAEAVLHAYLKKDEEERRRREDERRRLEEEERKRREEEESRKRAEQERKAREEKERKEREERAKAEAERLAIYERQKAEAEERRRKEKEATELKQREEKEKVEQEAALKAQEAEKAAAAAAKATIPTPTPPTTTTNTQIPSSNAAATTEGIHRNYLLVHKRLKQFRKDFWEKVKKDPNLKPHVGDMRRAMRTSVGQLTDDKVGNKKAHDRVRMTLHKALREIPSPPVPLNGFLPPHLSLNDNGTTTIPSLVLYLLSIFSKAIINSFVGECAVNPKAAEPIGTLVAQIFSMPELQFPRNVQAVNALSTRSQTESLISVLMSKFHASAPILFGIYGPEHTIAGKLRVGWRTDRISDDKKAFVTDDKHYDRQTGLGVGYASIALRNFSRAKISNPWPPTHFWSSLAHVVNTPPSEVQISHLILLKNMLENNAIDRFVLFFGAAGVAALRQAVVDFPRKLSKELQEKPIAKALALMVAAWKTDKHFRLD</sequence>
<dbReference type="GO" id="GO:0016973">
    <property type="term" value="P:poly(A)+ mRNA export from nucleus"/>
    <property type="evidence" value="ECO:0007669"/>
    <property type="project" value="InterPro"/>
</dbReference>
<dbReference type="GO" id="GO:0015031">
    <property type="term" value="P:protein transport"/>
    <property type="evidence" value="ECO:0007669"/>
    <property type="project" value="UniProtKB-KW"/>
</dbReference>
<evidence type="ECO:0000256" key="5">
    <source>
        <dbReference type="ARBA" id="ARBA00022927"/>
    </source>
</evidence>
<dbReference type="GO" id="GO:0005543">
    <property type="term" value="F:phospholipid binding"/>
    <property type="evidence" value="ECO:0007669"/>
    <property type="project" value="TreeGrafter"/>
</dbReference>
<feature type="region of interest" description="Disordered" evidence="11">
    <location>
        <begin position="104"/>
        <end position="232"/>
    </location>
</feature>